<keyword evidence="2" id="KW-1185">Reference proteome</keyword>
<comment type="caution">
    <text evidence="1">The sequence shown here is derived from an EMBL/GenBank/DDBJ whole genome shotgun (WGS) entry which is preliminary data.</text>
</comment>
<name>A0AAD5VBD9_9APHY</name>
<dbReference type="Proteomes" id="UP001212997">
    <property type="component" value="Unassembled WGS sequence"/>
</dbReference>
<gene>
    <name evidence="1" type="ORF">NLI96_g928</name>
</gene>
<dbReference type="EMBL" id="JANAWD010000017">
    <property type="protein sequence ID" value="KAJ3491116.1"/>
    <property type="molecule type" value="Genomic_DNA"/>
</dbReference>
<accession>A0AAD5VBD9</accession>
<protein>
    <submittedName>
        <fullName evidence="1">Uncharacterized protein</fullName>
    </submittedName>
</protein>
<dbReference type="AlphaFoldDB" id="A0AAD5VBD9"/>
<evidence type="ECO:0000313" key="1">
    <source>
        <dbReference type="EMBL" id="KAJ3491116.1"/>
    </source>
</evidence>
<organism evidence="1 2">
    <name type="scientific">Meripilus lineatus</name>
    <dbReference type="NCBI Taxonomy" id="2056292"/>
    <lineage>
        <taxon>Eukaryota</taxon>
        <taxon>Fungi</taxon>
        <taxon>Dikarya</taxon>
        <taxon>Basidiomycota</taxon>
        <taxon>Agaricomycotina</taxon>
        <taxon>Agaricomycetes</taxon>
        <taxon>Polyporales</taxon>
        <taxon>Meripilaceae</taxon>
        <taxon>Meripilus</taxon>
    </lineage>
</organism>
<evidence type="ECO:0000313" key="2">
    <source>
        <dbReference type="Proteomes" id="UP001212997"/>
    </source>
</evidence>
<sequence length="439" mass="50569">MIRRSTPTYYDPEEEVPKSNPPYLATFLKKKAPNLKALSLYIETDEPFQINVDAFEGHTPTISSLYLIRFSWSWSAPLFSPSLTSLILYGPVMWGNKCVKTLQHLPLLHHLQLTDTDALRREDRGIIVPIHHSPSVKLEHLKTLELKGGRVDVTKLSLELDIPLSTTIFLTSPHVFAIPKDDDTCPEFESLFSFASRWIERRQRKRIFPRVLHVKSDIPNYAMGLTFHLWGPRVRITSTRGLFRIADTAPSFQLRLDAHYPAPLLKRRDRCTFYPGWMLRRVIPHLPLTEVHTLYLEQLPSMVDSRTAFEGLSGVHTLCVYDYQECIFRDLITGLPNDKDSHKGHSEQEDVLFPALNTVILLNTYARGRVLEFVAERARLNHAVSTLRLVDHSPVSDQWLEELRQHVANVVWDSNKVEVLKLVDSDDDLSTYSESREEE</sequence>
<proteinExistence type="predicted"/>
<reference evidence="1" key="1">
    <citation type="submission" date="2022-07" db="EMBL/GenBank/DDBJ databases">
        <title>Genome Sequence of Physisporinus lineatus.</title>
        <authorList>
            <person name="Buettner E."/>
        </authorList>
    </citation>
    <scope>NUCLEOTIDE SEQUENCE</scope>
    <source>
        <strain evidence="1">VT162</strain>
    </source>
</reference>